<dbReference type="InterPro" id="IPR045495">
    <property type="entry name" value="PI4K_N"/>
</dbReference>
<sequence length="1572" mass="174225">MLARKEQFVEEGRRMQVYSVVDVSLLVLVYSAVGSLIELCDLIARNPAQFSDKLAWLCSRCPQSDSFGGGSPRVSHSQLNAILAVTRFLSKSDSASDHSPNSAVLDFLRLIPSSFRRSFWPQSFRNETIGAFFTDFIGYLSKATEMSQEFNTEVAELMGEILISAINSGAEDTEISRIFLLSLSHNFPAILSSDADKFVNCLLDQFTVPTVVPYSPKDRMQLISDTFSSSQSSPASVVTNNINSVEVSSPIVASQVSAGSPSSASSRLVDDIHSASTSKVSAAMNGESNSWFNDKMASFEEESLESLEKQEIACKLITHILDKVRIDPKLLEQIRKREWNEQGSHLKSRINAKLSFYQAAARLHLKCLASLDSDGKSSKNLWLEALVLFTEAAEACLLSVWRKMRLCEDLFSSLVEGMSKIAVTRGGQLLRVLLIRLKLLMLTACARAGTWSSSPRSMVATVMKTCLEVIEYGWSRDRAPVDTFIMGLVIIIRERTDHDEQVEKEKQSIPVVQLNLIRLLADLSVAANKSEVVDMILPLFIENLEEGDASTPGSLRLHLLDAVSHIASLSFEKSYRETVVLLTRSYFNKISMLGTADSKTLAAEATTERVETLPAGFLLIASRLTNIKLRSDYRHRLLSLCSDVGLVAESKSGRSGADYLGPLLPAVAEICSDFDPTGDVEPSLLKLFRNLWFYIALFGLAPPIQSSQTPNKSVSTTLNSVGSMSITPLQAVGGPYMWNTEWSTAVKRIAQGTPPLVVSSVKWLEDEMELNALHNPGSRRGSGNEKAALNQRAALSAALGGRVEAGGMGTISGVKATYLLAVAFLEIIRFSSNGGILNGGTSLTLSRSAFGCAFEYLKTPNLMPAVYQCLTAIVHCAFETSVIWLEDRISEMGHEADMRDTTVCIHATFLIKSMSQREECIRDIAVNLLTQLRDKFPQVLWNSSCLDSLLFSVNADSSSALVNDPAMVAAVKSLYQRLVREWIIKSLSYAPCTSQGLLQEKLCKANTWQRTLPTTDVVSLLTEIRIGTGKNDCWNGMRTANIPAVMAAAAAASGANLKLTEPFNFEVLSTGLVSATVKCNHSGEITGMRNLFNSFGGLNMGNPSTGFGLGMGIQRLKSGMFQQPQIENDSFDKVVLMKFVQQLQQFVNMYEKGGEFDKTTFRQTCSQATAFLLSNLEATTKSNIEDSSQLLRLLCWCPAYISTPDAMESGIFVWTWLVSAAPQLGSLVLAELVDAWLWTIDTKRGLFASEVRYSGPAAKLRPHLAAGEPEPPPVHDIVKQIIAHRLWVGFFIDRFEVIRHSNVEQLLLLGHMLLGTTKLPWSFSRHPAATGTFFTVMLLGLKFCSCKSQGNLQKFKAGLQLLEDRIYRASLGWFAYEPEWFDISNMNFAQSEALSVSIFVQFLNGRGDAVQIKNKGSEHENESNFLDVNHKCHPIWGHMENYPVERERRKQLLLMLCQHEADRLEVWATPTKSKDNGSRPKTSSEKWIEYARTAFAVDPRIALSLVSRFRSNSHLKNEVALLIQVNGSLMDNLHFSFHKKKKKKEEAQHSEYCIYNYSFFHIYSLCMDTISI</sequence>
<dbReference type="GO" id="GO:0005737">
    <property type="term" value="C:cytoplasm"/>
    <property type="evidence" value="ECO:0007669"/>
    <property type="project" value="TreeGrafter"/>
</dbReference>
<dbReference type="Proteomes" id="UP001346149">
    <property type="component" value="Unassembled WGS sequence"/>
</dbReference>
<proteinExistence type="inferred from homology"/>
<evidence type="ECO:0000256" key="1">
    <source>
        <dbReference type="ARBA" id="ARBA00006209"/>
    </source>
</evidence>
<dbReference type="GO" id="GO:0004430">
    <property type="term" value="F:1-phosphatidylinositol 4-kinase activity"/>
    <property type="evidence" value="ECO:0007669"/>
    <property type="project" value="TreeGrafter"/>
</dbReference>
<dbReference type="Pfam" id="PF19274">
    <property type="entry name" value="PI4K_N"/>
    <property type="match status" value="1"/>
</dbReference>
<protein>
    <recommendedName>
        <fullName evidence="2">PI4-kinase N-terminal domain-containing protein</fullName>
    </recommendedName>
</protein>
<dbReference type="GO" id="GO:0048015">
    <property type="term" value="P:phosphatidylinositol-mediated signaling"/>
    <property type="evidence" value="ECO:0007669"/>
    <property type="project" value="TreeGrafter"/>
</dbReference>
<reference evidence="3 4" key="1">
    <citation type="journal article" date="2023" name="Hortic Res">
        <title>Pangenome of water caltrop reveals structural variations and asymmetric subgenome divergence after allopolyploidization.</title>
        <authorList>
            <person name="Zhang X."/>
            <person name="Chen Y."/>
            <person name="Wang L."/>
            <person name="Yuan Y."/>
            <person name="Fang M."/>
            <person name="Shi L."/>
            <person name="Lu R."/>
            <person name="Comes H.P."/>
            <person name="Ma Y."/>
            <person name="Chen Y."/>
            <person name="Huang G."/>
            <person name="Zhou Y."/>
            <person name="Zheng Z."/>
            <person name="Qiu Y."/>
        </authorList>
    </citation>
    <scope>NUCLEOTIDE SEQUENCE [LARGE SCALE GENOMIC DNA]</scope>
    <source>
        <strain evidence="3">F231</strain>
    </source>
</reference>
<organism evidence="3 4">
    <name type="scientific">Trapa natans</name>
    <name type="common">Water chestnut</name>
    <dbReference type="NCBI Taxonomy" id="22666"/>
    <lineage>
        <taxon>Eukaryota</taxon>
        <taxon>Viridiplantae</taxon>
        <taxon>Streptophyta</taxon>
        <taxon>Embryophyta</taxon>
        <taxon>Tracheophyta</taxon>
        <taxon>Spermatophyta</taxon>
        <taxon>Magnoliopsida</taxon>
        <taxon>eudicotyledons</taxon>
        <taxon>Gunneridae</taxon>
        <taxon>Pentapetalae</taxon>
        <taxon>rosids</taxon>
        <taxon>malvids</taxon>
        <taxon>Myrtales</taxon>
        <taxon>Lythraceae</taxon>
        <taxon>Trapa</taxon>
    </lineage>
</organism>
<dbReference type="InterPro" id="IPR015433">
    <property type="entry name" value="PI3/4_kinase"/>
</dbReference>
<dbReference type="InterPro" id="IPR016024">
    <property type="entry name" value="ARM-type_fold"/>
</dbReference>
<dbReference type="PANTHER" id="PTHR10048:SF15">
    <property type="entry name" value="PHOSPHATIDYLINOSITOL 4-KINASE ALPHA"/>
    <property type="match status" value="1"/>
</dbReference>
<dbReference type="PANTHER" id="PTHR10048">
    <property type="entry name" value="PHOSPHATIDYLINOSITOL KINASE"/>
    <property type="match status" value="1"/>
</dbReference>
<evidence type="ECO:0000259" key="2">
    <source>
        <dbReference type="Pfam" id="PF19274"/>
    </source>
</evidence>
<feature type="domain" description="PI4-kinase N-terminal" evidence="2">
    <location>
        <begin position="333"/>
        <end position="1475"/>
    </location>
</feature>
<gene>
    <name evidence="3" type="ORF">SAY86_022234</name>
</gene>
<dbReference type="SUPFAM" id="SSF48371">
    <property type="entry name" value="ARM repeat"/>
    <property type="match status" value="1"/>
</dbReference>
<evidence type="ECO:0000313" key="4">
    <source>
        <dbReference type="Proteomes" id="UP001346149"/>
    </source>
</evidence>
<dbReference type="GO" id="GO:0046854">
    <property type="term" value="P:phosphatidylinositol phosphate biosynthetic process"/>
    <property type="evidence" value="ECO:0007669"/>
    <property type="project" value="InterPro"/>
</dbReference>
<name>A0AAN7MB86_TRANT</name>
<dbReference type="GO" id="GO:0005886">
    <property type="term" value="C:plasma membrane"/>
    <property type="evidence" value="ECO:0007669"/>
    <property type="project" value="TreeGrafter"/>
</dbReference>
<comment type="caution">
    <text evidence="3">The sequence shown here is derived from an EMBL/GenBank/DDBJ whole genome shotgun (WGS) entry which is preliminary data.</text>
</comment>
<evidence type="ECO:0000313" key="3">
    <source>
        <dbReference type="EMBL" id="KAK4801747.1"/>
    </source>
</evidence>
<accession>A0AAN7MB86</accession>
<dbReference type="EMBL" id="JAXQNO010000003">
    <property type="protein sequence ID" value="KAK4801747.1"/>
    <property type="molecule type" value="Genomic_DNA"/>
</dbReference>
<comment type="similarity">
    <text evidence="1">Belongs to the PI3/PI4-kinase family. Type III PI4K subfamily.</text>
</comment>
<keyword evidence="4" id="KW-1185">Reference proteome</keyword>